<feature type="transmembrane region" description="Helical" evidence="6">
    <location>
        <begin position="135"/>
        <end position="156"/>
    </location>
</feature>
<evidence type="ECO:0000256" key="1">
    <source>
        <dbReference type="ARBA" id="ARBA00004141"/>
    </source>
</evidence>
<evidence type="ECO:0000313" key="7">
    <source>
        <dbReference type="EMBL" id="HHH13004.1"/>
    </source>
</evidence>
<gene>
    <name evidence="7" type="ORF">ENJ98_02100</name>
</gene>
<evidence type="ECO:0000256" key="2">
    <source>
        <dbReference type="ARBA" id="ARBA00022692"/>
    </source>
</evidence>
<dbReference type="EMBL" id="DROM01000133">
    <property type="protein sequence ID" value="HHH13004.1"/>
    <property type="molecule type" value="Genomic_DNA"/>
</dbReference>
<comment type="subcellular location">
    <subcellularLocation>
        <location evidence="1">Membrane</location>
        <topology evidence="1">Multi-pass membrane protein</topology>
    </subcellularLocation>
</comment>
<accession>A0A7C5N3G1</accession>
<comment type="caution">
    <text evidence="7">The sequence shown here is derived from an EMBL/GenBank/DDBJ whole genome shotgun (WGS) entry which is preliminary data.</text>
</comment>
<feature type="transmembrane region" description="Helical" evidence="6">
    <location>
        <begin position="100"/>
        <end position="123"/>
    </location>
</feature>
<proteinExistence type="predicted"/>
<name>A0A7C5N3G1_9GAMM</name>
<dbReference type="AlphaFoldDB" id="A0A7C5N3G1"/>
<dbReference type="Pfam" id="PF05128">
    <property type="entry name" value="DUF697"/>
    <property type="match status" value="1"/>
</dbReference>
<keyword evidence="3 6" id="KW-1133">Transmembrane helix</keyword>
<sequence length="373" mass="41306">MAPVASAAQPAAPPPGAQRHCRFHTGELIVDGQEPDSTPQSPRKGDTLLGRPRPHASTGEPGRTTLAALQEEERQQAREAAEQAITNPPIRYSLRWLKGLFLLLPLAVGLIGWFLLSQFVWLSQALAQAPVPVQVVGWTLVVLLTALVAWPLWRLLRRYRRLSRVRQIDLLSVHPSGSEAQYAKARELLSGYLSSYPLESVEQGAWELDAKELDAQRHWLLEEATGLDSRQWCREFEARFLHPIDQAAEGCIQQHARNLALRSAISPNALLDAAVGLYTGFCLLDDLSRLYGLRLEKSDLAYLLALVIFMAYFEGQVEEQLDDCLSENLEPILGTLAGPLVSRAGSAATGAAAGFLFIRRIGRAMKQRLRPLK</sequence>
<protein>
    <submittedName>
        <fullName evidence="7">DUF697 domain-containing protein</fullName>
    </submittedName>
</protein>
<reference evidence="7" key="1">
    <citation type="journal article" date="2020" name="mSystems">
        <title>Genome- and Community-Level Interaction Insights into Carbon Utilization and Element Cycling Functions of Hydrothermarchaeota in Hydrothermal Sediment.</title>
        <authorList>
            <person name="Zhou Z."/>
            <person name="Liu Y."/>
            <person name="Xu W."/>
            <person name="Pan J."/>
            <person name="Luo Z.H."/>
            <person name="Li M."/>
        </authorList>
    </citation>
    <scope>NUCLEOTIDE SEQUENCE [LARGE SCALE GENOMIC DNA]</scope>
    <source>
        <strain evidence="7">HyVt-535</strain>
    </source>
</reference>
<evidence type="ECO:0000256" key="3">
    <source>
        <dbReference type="ARBA" id="ARBA00022989"/>
    </source>
</evidence>
<dbReference type="Proteomes" id="UP000886100">
    <property type="component" value="Unassembled WGS sequence"/>
</dbReference>
<keyword evidence="4 6" id="KW-0472">Membrane</keyword>
<evidence type="ECO:0000256" key="6">
    <source>
        <dbReference type="SAM" id="Phobius"/>
    </source>
</evidence>
<feature type="region of interest" description="Disordered" evidence="5">
    <location>
        <begin position="1"/>
        <end position="63"/>
    </location>
</feature>
<feature type="transmembrane region" description="Helical" evidence="6">
    <location>
        <begin position="337"/>
        <end position="358"/>
    </location>
</feature>
<feature type="transmembrane region" description="Helical" evidence="6">
    <location>
        <begin position="300"/>
        <end position="317"/>
    </location>
</feature>
<dbReference type="GO" id="GO:0016020">
    <property type="term" value="C:membrane"/>
    <property type="evidence" value="ECO:0007669"/>
    <property type="project" value="UniProtKB-SubCell"/>
</dbReference>
<feature type="compositionally biased region" description="Low complexity" evidence="5">
    <location>
        <begin position="1"/>
        <end position="10"/>
    </location>
</feature>
<evidence type="ECO:0000256" key="5">
    <source>
        <dbReference type="SAM" id="MobiDB-lite"/>
    </source>
</evidence>
<dbReference type="InterPro" id="IPR021147">
    <property type="entry name" value="DUF697"/>
</dbReference>
<keyword evidence="2 6" id="KW-0812">Transmembrane</keyword>
<organism evidence="7">
    <name type="scientific">Thiolapillus brandeum</name>
    <dbReference type="NCBI Taxonomy" id="1076588"/>
    <lineage>
        <taxon>Bacteria</taxon>
        <taxon>Pseudomonadati</taxon>
        <taxon>Pseudomonadota</taxon>
        <taxon>Gammaproteobacteria</taxon>
        <taxon>Chromatiales</taxon>
        <taxon>Sedimenticolaceae</taxon>
        <taxon>Thiolapillus</taxon>
    </lineage>
</organism>
<evidence type="ECO:0000256" key="4">
    <source>
        <dbReference type="ARBA" id="ARBA00023136"/>
    </source>
</evidence>